<gene>
    <name evidence="16" type="ORF">C1H46_038727</name>
</gene>
<comment type="catalytic activity">
    <reaction evidence="1 11">
        <text>Hydrolysis of terminal non-reducing beta-D-galactose residues in beta-D-galactosides.</text>
        <dbReference type="EC" id="3.2.1.23"/>
    </reaction>
</comment>
<dbReference type="InterPro" id="IPR017853">
    <property type="entry name" value="GH"/>
</dbReference>
<accession>A0A540KNE3</accession>
<evidence type="ECO:0000256" key="14">
    <source>
        <dbReference type="SAM" id="SignalP"/>
    </source>
</evidence>
<comment type="subcellular location">
    <subcellularLocation>
        <location evidence="2">Secreted</location>
        <location evidence="2">Extracellular space</location>
        <location evidence="2">Apoplast</location>
    </subcellularLocation>
</comment>
<keyword evidence="10 11" id="KW-0326">Glycosidase</keyword>
<dbReference type="GO" id="GO:0004565">
    <property type="term" value="F:beta-galactosidase activity"/>
    <property type="evidence" value="ECO:0007669"/>
    <property type="project" value="UniProtKB-EC"/>
</dbReference>
<dbReference type="GO" id="GO:0030246">
    <property type="term" value="F:carbohydrate binding"/>
    <property type="evidence" value="ECO:0007669"/>
    <property type="project" value="InterPro"/>
</dbReference>
<feature type="region of interest" description="Disordered" evidence="13">
    <location>
        <begin position="50"/>
        <end position="74"/>
    </location>
</feature>
<keyword evidence="8 11" id="KW-0378">Hydrolase</keyword>
<keyword evidence="17" id="KW-1185">Reference proteome</keyword>
<feature type="compositionally biased region" description="Polar residues" evidence="13">
    <location>
        <begin position="54"/>
        <end position="70"/>
    </location>
</feature>
<evidence type="ECO:0000256" key="12">
    <source>
        <dbReference type="RuleBase" id="RU003679"/>
    </source>
</evidence>
<dbReference type="CDD" id="cd22842">
    <property type="entry name" value="Gal_Rha_Lectin_BGal"/>
    <property type="match status" value="1"/>
</dbReference>
<keyword evidence="7 14" id="KW-0732">Signal</keyword>
<dbReference type="InterPro" id="IPR031330">
    <property type="entry name" value="Gly_Hdrlase_35_cat"/>
</dbReference>
<dbReference type="Pfam" id="PF21467">
    <property type="entry name" value="BetaGal_gal-bd"/>
    <property type="match status" value="1"/>
</dbReference>
<dbReference type="InterPro" id="IPR041392">
    <property type="entry name" value="GHD"/>
</dbReference>
<dbReference type="AlphaFoldDB" id="A0A540KNE3"/>
<dbReference type="InterPro" id="IPR001944">
    <property type="entry name" value="Glycoside_Hdrlase_35"/>
</dbReference>
<dbReference type="Proteomes" id="UP000315295">
    <property type="component" value="Unassembled WGS sequence"/>
</dbReference>
<feature type="signal peptide" evidence="14">
    <location>
        <begin position="1"/>
        <end position="24"/>
    </location>
</feature>
<dbReference type="PROSITE" id="PS01182">
    <property type="entry name" value="GLYCOSYL_HYDROL_F35"/>
    <property type="match status" value="1"/>
</dbReference>
<evidence type="ECO:0000256" key="4">
    <source>
        <dbReference type="ARBA" id="ARBA00012756"/>
    </source>
</evidence>
<evidence type="ECO:0000256" key="3">
    <source>
        <dbReference type="ARBA" id="ARBA00009809"/>
    </source>
</evidence>
<evidence type="ECO:0000259" key="15">
    <source>
        <dbReference type="PROSITE" id="PS50228"/>
    </source>
</evidence>
<reference evidence="16 17" key="1">
    <citation type="journal article" date="2019" name="G3 (Bethesda)">
        <title>Sequencing of a Wild Apple (Malus baccata) Genome Unravels the Differences Between Cultivated and Wild Apple Species Regarding Disease Resistance and Cold Tolerance.</title>
        <authorList>
            <person name="Chen X."/>
        </authorList>
    </citation>
    <scope>NUCLEOTIDE SEQUENCE [LARGE SCALE GENOMIC DNA]</scope>
    <source>
        <strain evidence="17">cv. Shandingzi</strain>
        <tissue evidence="16">Leaves</tissue>
    </source>
</reference>
<evidence type="ECO:0000313" key="17">
    <source>
        <dbReference type="Proteomes" id="UP000315295"/>
    </source>
</evidence>
<dbReference type="EC" id="3.2.1.23" evidence="4 11"/>
<evidence type="ECO:0000256" key="1">
    <source>
        <dbReference type="ARBA" id="ARBA00001412"/>
    </source>
</evidence>
<dbReference type="SUPFAM" id="SSF49785">
    <property type="entry name" value="Galactose-binding domain-like"/>
    <property type="match status" value="2"/>
</dbReference>
<keyword evidence="5" id="KW-0052">Apoplast</keyword>
<dbReference type="Gene3D" id="2.60.120.740">
    <property type="match status" value="1"/>
</dbReference>
<sequence>MEMVRLLLCSFALLLMSFACNSDAGDVTYDGRSLIINGERKVLFSGSIHYPRSTPENPATATTKPNSLPDQSPPQKPEIRLPYFFLRFWCYGINLWVLGEMWPSLIAKAKEGGIDVIQTYVFWNLHERQQGKFDFSGRNDIISFIKEVQNQGLYVTLRIGPFIESEWTYGGLPIWLRDIPGIVYRSDNEPFKIEMEKWTTRIVYMMKSEKLYASLGGPIILSQIENEYKMIEPAFHERGPPYVRWAAAMAVGLQTGVPWVMCKQDDAPDPVINTCNGMKCGETFTGPNSPNKPALWTENWTSQYQVYGDKPLLRSAEDIAYQVALFIAKFRGSYVNYYMYHGGTNFGRSASAFVITSYYDEAPLDEYGSVRQPKWGHLKELHAAVKLASNPLLSGDHTNVSLGELQDAYVFQVKSGECAAFLVNKGPKDASVVFQNSPYQLPRKSISILPDCKTEAFNTAKVNAQQSTRSWQATQKFDSTERWEEYKEAIPNFDNTVSRANTLPEQLFTTKDESDYLWYTISLKQDSNTQSKLVVQSRGHVLHAFVNGVFVGSAHGRHRNESFSLEQTVTLNKGVNSLSFLSAMVGLSDSGAYLERRVGGLRKVLIEERDLSKNSWGYQVGLSGEKLEIYTDAGSSKVEWNKLGSSANQPLKWFKTHFDAPAGNDPIALNLGSMGKGEAFVNGQSIGRYWVLFQTPEGKPSQTWYHVPRAFLKPTGNLLVLLEEENGDPLKVSLDKISVARVCGHVSETHLPPVVKWLGLKTQNQNNTRKNRDRRPKVQLSCPPKRNISKVLFASFGNPSGDCQNYSTGSCHSSISTAIVEQVCIGKRRCSILLSKNRFGDPCPGISKTLLVDAQCT</sequence>
<dbReference type="EMBL" id="VIEB01001074">
    <property type="protein sequence ID" value="TQD75754.1"/>
    <property type="molecule type" value="Genomic_DNA"/>
</dbReference>
<dbReference type="InterPro" id="IPR048913">
    <property type="entry name" value="BetaGal_gal-bd"/>
</dbReference>
<evidence type="ECO:0000256" key="10">
    <source>
        <dbReference type="ARBA" id="ARBA00023295"/>
    </source>
</evidence>
<dbReference type="Pfam" id="PF17834">
    <property type="entry name" value="GHD"/>
    <property type="match status" value="1"/>
</dbReference>
<dbReference type="SUPFAM" id="SSF51445">
    <property type="entry name" value="(Trans)glycosidases"/>
    <property type="match status" value="1"/>
</dbReference>
<dbReference type="PANTHER" id="PTHR23421">
    <property type="entry name" value="BETA-GALACTOSIDASE RELATED"/>
    <property type="match status" value="1"/>
</dbReference>
<evidence type="ECO:0000256" key="6">
    <source>
        <dbReference type="ARBA" id="ARBA00022525"/>
    </source>
</evidence>
<dbReference type="FunFam" id="2.60.120.260:FF:000142">
    <property type="entry name" value="Beta-galactosidase"/>
    <property type="match status" value="1"/>
</dbReference>
<dbReference type="InterPro" id="IPR008979">
    <property type="entry name" value="Galactose-bd-like_sf"/>
</dbReference>
<dbReference type="PROSITE" id="PS50228">
    <property type="entry name" value="SUEL_LECTIN"/>
    <property type="match status" value="1"/>
</dbReference>
<dbReference type="Pfam" id="PF02140">
    <property type="entry name" value="SUEL_Lectin"/>
    <property type="match status" value="1"/>
</dbReference>
<comment type="similarity">
    <text evidence="3 12">Belongs to the glycosyl hydrolase 35 family.</text>
</comment>
<dbReference type="FunFam" id="2.60.120.260:FF:000050">
    <property type="entry name" value="Beta-galactosidase"/>
    <property type="match status" value="1"/>
</dbReference>
<dbReference type="STRING" id="106549.A0A540KNE3"/>
<dbReference type="PROSITE" id="PS51257">
    <property type="entry name" value="PROKAR_LIPOPROTEIN"/>
    <property type="match status" value="1"/>
</dbReference>
<dbReference type="InterPro" id="IPR043159">
    <property type="entry name" value="Lectin_gal-bd_sf"/>
</dbReference>
<dbReference type="InterPro" id="IPR019801">
    <property type="entry name" value="Glyco_hydro_35_CS"/>
</dbReference>
<keyword evidence="6" id="KW-0964">Secreted</keyword>
<feature type="domain" description="SUEL-type lectin" evidence="15">
    <location>
        <begin position="772"/>
        <end position="857"/>
    </location>
</feature>
<dbReference type="FunFam" id="2.60.120.740:FF:000002">
    <property type="entry name" value="Beta-galactosidase"/>
    <property type="match status" value="1"/>
</dbReference>
<dbReference type="FunFam" id="3.20.20.80:FF:000098">
    <property type="entry name" value="Beta-galactosidase"/>
    <property type="match status" value="1"/>
</dbReference>
<evidence type="ECO:0000256" key="13">
    <source>
        <dbReference type="SAM" id="MobiDB-lite"/>
    </source>
</evidence>
<dbReference type="GO" id="GO:0005975">
    <property type="term" value="P:carbohydrate metabolic process"/>
    <property type="evidence" value="ECO:0007669"/>
    <property type="project" value="InterPro"/>
</dbReference>
<dbReference type="Gene3D" id="3.20.20.80">
    <property type="entry name" value="Glycosidases"/>
    <property type="match status" value="1"/>
</dbReference>
<organism evidence="16 17">
    <name type="scientific">Malus baccata</name>
    <name type="common">Siberian crab apple</name>
    <name type="synonym">Pyrus baccata</name>
    <dbReference type="NCBI Taxonomy" id="106549"/>
    <lineage>
        <taxon>Eukaryota</taxon>
        <taxon>Viridiplantae</taxon>
        <taxon>Streptophyta</taxon>
        <taxon>Embryophyta</taxon>
        <taxon>Tracheophyta</taxon>
        <taxon>Spermatophyta</taxon>
        <taxon>Magnoliopsida</taxon>
        <taxon>eudicotyledons</taxon>
        <taxon>Gunneridae</taxon>
        <taxon>Pentapetalae</taxon>
        <taxon>rosids</taxon>
        <taxon>fabids</taxon>
        <taxon>Rosales</taxon>
        <taxon>Rosaceae</taxon>
        <taxon>Amygdaloideae</taxon>
        <taxon>Maleae</taxon>
        <taxon>Malus</taxon>
    </lineage>
</organism>
<evidence type="ECO:0000256" key="2">
    <source>
        <dbReference type="ARBA" id="ARBA00004271"/>
    </source>
</evidence>
<keyword evidence="9" id="KW-0325">Glycoprotein</keyword>
<dbReference type="GO" id="GO:0048046">
    <property type="term" value="C:apoplast"/>
    <property type="evidence" value="ECO:0007669"/>
    <property type="project" value="UniProtKB-SubCell"/>
</dbReference>
<dbReference type="Gene3D" id="2.60.120.260">
    <property type="entry name" value="Galactose-binding domain-like"/>
    <property type="match status" value="2"/>
</dbReference>
<name>A0A540KNE3_MALBA</name>
<evidence type="ECO:0000313" key="16">
    <source>
        <dbReference type="EMBL" id="TQD75754.1"/>
    </source>
</evidence>
<dbReference type="Pfam" id="PF01301">
    <property type="entry name" value="Glyco_hydro_35"/>
    <property type="match status" value="1"/>
</dbReference>
<evidence type="ECO:0000256" key="8">
    <source>
        <dbReference type="ARBA" id="ARBA00022801"/>
    </source>
</evidence>
<dbReference type="PRINTS" id="PR00742">
    <property type="entry name" value="GLHYDRLASE35"/>
</dbReference>
<evidence type="ECO:0000256" key="5">
    <source>
        <dbReference type="ARBA" id="ARBA00022523"/>
    </source>
</evidence>
<evidence type="ECO:0000256" key="11">
    <source>
        <dbReference type="RuleBase" id="RU000675"/>
    </source>
</evidence>
<dbReference type="InterPro" id="IPR000922">
    <property type="entry name" value="Lectin_gal-bd_dom"/>
</dbReference>
<feature type="chain" id="PRO_5022060441" description="Beta-galactosidase" evidence="14">
    <location>
        <begin position="25"/>
        <end position="857"/>
    </location>
</feature>
<protein>
    <recommendedName>
        <fullName evidence="4 11">Beta-galactosidase</fullName>
        <ecNumber evidence="4 11">3.2.1.23</ecNumber>
    </recommendedName>
</protein>
<proteinExistence type="inferred from homology"/>
<comment type="caution">
    <text evidence="16">The sequence shown here is derived from an EMBL/GenBank/DDBJ whole genome shotgun (WGS) entry which is preliminary data.</text>
</comment>
<evidence type="ECO:0000256" key="9">
    <source>
        <dbReference type="ARBA" id="ARBA00023180"/>
    </source>
</evidence>
<evidence type="ECO:0000256" key="7">
    <source>
        <dbReference type="ARBA" id="ARBA00022729"/>
    </source>
</evidence>